<name>A0AAD2DBA1_9CLOT</name>
<reference evidence="1" key="1">
    <citation type="submission" date="2022-10" db="EMBL/GenBank/DDBJ databases">
        <authorList>
            <person name="Aires J."/>
            <person name="Mesa V."/>
        </authorList>
    </citation>
    <scope>NUCLEOTIDE SEQUENCE</scope>
    <source>
        <strain evidence="1">Clostridium neonatale JD116</strain>
    </source>
</reference>
<organism evidence="1 2">
    <name type="scientific">Clostridium neonatale</name>
    <dbReference type="NCBI Taxonomy" id="137838"/>
    <lineage>
        <taxon>Bacteria</taxon>
        <taxon>Bacillati</taxon>
        <taxon>Bacillota</taxon>
        <taxon>Clostridia</taxon>
        <taxon>Eubacteriales</taxon>
        <taxon>Clostridiaceae</taxon>
        <taxon>Clostridium</taxon>
    </lineage>
</organism>
<accession>A0AAD2DBA1</accession>
<protein>
    <submittedName>
        <fullName evidence="1">Uncharacterized protein</fullName>
    </submittedName>
</protein>
<dbReference type="EMBL" id="CAMTCP010000005">
    <property type="protein sequence ID" value="CAI3538408.1"/>
    <property type="molecule type" value="Genomic_DNA"/>
</dbReference>
<dbReference type="Proteomes" id="UP001189143">
    <property type="component" value="Unassembled WGS sequence"/>
</dbReference>
<evidence type="ECO:0000313" key="2">
    <source>
        <dbReference type="Proteomes" id="UP001189143"/>
    </source>
</evidence>
<sequence length="40" mass="4821">MGFYCFKRSVTKIMKELKLKYGCNPNQKQARIFQKMANYL</sequence>
<proteinExistence type="predicted"/>
<gene>
    <name evidence="1" type="ORF">CNEO2_1040011</name>
</gene>
<evidence type="ECO:0000313" key="1">
    <source>
        <dbReference type="EMBL" id="CAI3538408.1"/>
    </source>
</evidence>
<comment type="caution">
    <text evidence="1">The sequence shown here is derived from an EMBL/GenBank/DDBJ whole genome shotgun (WGS) entry which is preliminary data.</text>
</comment>
<dbReference type="AlphaFoldDB" id="A0AAD2DBA1"/>